<dbReference type="InterPro" id="IPR000945">
    <property type="entry name" value="DBH-like"/>
</dbReference>
<dbReference type="GO" id="GO:0004500">
    <property type="term" value="F:dopamine beta-monooxygenase activity"/>
    <property type="evidence" value="ECO:0007669"/>
    <property type="project" value="InterPro"/>
</dbReference>
<dbReference type="Proteomes" id="UP000030765">
    <property type="component" value="Unassembled WGS sequence"/>
</dbReference>
<dbReference type="PANTHER" id="PTHR10157:SF40">
    <property type="entry name" value="MOXD1 HOMOLOG 2"/>
    <property type="match status" value="1"/>
</dbReference>
<evidence type="ECO:0000256" key="1">
    <source>
        <dbReference type="SAM" id="MobiDB-lite"/>
    </source>
</evidence>
<dbReference type="EMBL" id="ATLV01023720">
    <property type="status" value="NOT_ANNOTATED_CDS"/>
    <property type="molecule type" value="Genomic_DNA"/>
</dbReference>
<name>A0A084WGU4_ANOSI</name>
<dbReference type="VEuPathDB" id="VectorBase:ASIC017542"/>
<accession>A0A084WGU4</accession>
<dbReference type="InterPro" id="IPR045266">
    <property type="entry name" value="DOH_DOMON"/>
</dbReference>
<dbReference type="CDD" id="cd09631">
    <property type="entry name" value="DOMON_DOH"/>
    <property type="match status" value="1"/>
</dbReference>
<dbReference type="AlphaFoldDB" id="A0A084WGU4"/>
<dbReference type="GO" id="GO:0042421">
    <property type="term" value="P:norepinephrine biosynthetic process"/>
    <property type="evidence" value="ECO:0007669"/>
    <property type="project" value="TreeGrafter"/>
</dbReference>
<evidence type="ECO:0000313" key="4">
    <source>
        <dbReference type="Proteomes" id="UP000030765"/>
    </source>
</evidence>
<feature type="compositionally biased region" description="Basic and acidic residues" evidence="1">
    <location>
        <begin position="8"/>
        <end position="18"/>
    </location>
</feature>
<sequence>MFLQLIKPTDDRHIRADSDGEPLVDPSQDYRMQFGFVNQTHTVFRFKRNLDTCDMKDDFPITIEERLETWEETTDNSIACSWNDKIEQPLGAIQI</sequence>
<gene>
    <name evidence="2" type="ORF">ZHAS_00017542</name>
</gene>
<protein>
    <submittedName>
        <fullName evidence="2 3">Uncharacterized protein</fullName>
    </submittedName>
</protein>
<proteinExistence type="predicted"/>
<dbReference type="GO" id="GO:0042420">
    <property type="term" value="P:dopamine catabolic process"/>
    <property type="evidence" value="ECO:0007669"/>
    <property type="project" value="TreeGrafter"/>
</dbReference>
<keyword evidence="4" id="KW-1185">Reference proteome</keyword>
<evidence type="ECO:0000313" key="3">
    <source>
        <dbReference type="EnsemblMetazoa" id="ASIC017542-PA"/>
    </source>
</evidence>
<dbReference type="EnsemblMetazoa" id="ASIC017542-RA">
    <property type="protein sequence ID" value="ASIC017542-PA"/>
    <property type="gene ID" value="ASIC017542"/>
</dbReference>
<reference evidence="2 4" key="1">
    <citation type="journal article" date="2014" name="BMC Genomics">
        <title>Genome sequence of Anopheles sinensis provides insight into genetics basis of mosquito competence for malaria parasites.</title>
        <authorList>
            <person name="Zhou D."/>
            <person name="Zhang D."/>
            <person name="Ding G."/>
            <person name="Shi L."/>
            <person name="Hou Q."/>
            <person name="Ye Y."/>
            <person name="Xu Y."/>
            <person name="Zhou H."/>
            <person name="Xiong C."/>
            <person name="Li S."/>
            <person name="Yu J."/>
            <person name="Hong S."/>
            <person name="Yu X."/>
            <person name="Zou P."/>
            <person name="Chen C."/>
            <person name="Chang X."/>
            <person name="Wang W."/>
            <person name="Lv Y."/>
            <person name="Sun Y."/>
            <person name="Ma L."/>
            <person name="Shen B."/>
            <person name="Zhu C."/>
        </authorList>
    </citation>
    <scope>NUCLEOTIDE SEQUENCE [LARGE SCALE GENOMIC DNA]</scope>
</reference>
<evidence type="ECO:0000313" key="2">
    <source>
        <dbReference type="EMBL" id="KFB49438.1"/>
    </source>
</evidence>
<dbReference type="PANTHER" id="PTHR10157">
    <property type="entry name" value="DOPAMINE BETA HYDROXYLASE RELATED"/>
    <property type="match status" value="1"/>
</dbReference>
<dbReference type="GO" id="GO:0005615">
    <property type="term" value="C:extracellular space"/>
    <property type="evidence" value="ECO:0007669"/>
    <property type="project" value="TreeGrafter"/>
</dbReference>
<feature type="region of interest" description="Disordered" evidence="1">
    <location>
        <begin position="1"/>
        <end position="22"/>
    </location>
</feature>
<dbReference type="GO" id="GO:0030667">
    <property type="term" value="C:secretory granule membrane"/>
    <property type="evidence" value="ECO:0007669"/>
    <property type="project" value="TreeGrafter"/>
</dbReference>
<reference evidence="3" key="2">
    <citation type="submission" date="2020-05" db="UniProtKB">
        <authorList>
            <consortium name="EnsemblMetazoa"/>
        </authorList>
    </citation>
    <scope>IDENTIFICATION</scope>
</reference>
<organism evidence="2">
    <name type="scientific">Anopheles sinensis</name>
    <name type="common">Mosquito</name>
    <dbReference type="NCBI Taxonomy" id="74873"/>
    <lineage>
        <taxon>Eukaryota</taxon>
        <taxon>Metazoa</taxon>
        <taxon>Ecdysozoa</taxon>
        <taxon>Arthropoda</taxon>
        <taxon>Hexapoda</taxon>
        <taxon>Insecta</taxon>
        <taxon>Pterygota</taxon>
        <taxon>Neoptera</taxon>
        <taxon>Endopterygota</taxon>
        <taxon>Diptera</taxon>
        <taxon>Nematocera</taxon>
        <taxon>Culicoidea</taxon>
        <taxon>Culicidae</taxon>
        <taxon>Anophelinae</taxon>
        <taxon>Anopheles</taxon>
    </lineage>
</organism>
<dbReference type="OrthoDB" id="19261at2759"/>
<dbReference type="GO" id="GO:0006589">
    <property type="term" value="P:octopamine biosynthetic process"/>
    <property type="evidence" value="ECO:0007669"/>
    <property type="project" value="TreeGrafter"/>
</dbReference>
<dbReference type="GO" id="GO:0005507">
    <property type="term" value="F:copper ion binding"/>
    <property type="evidence" value="ECO:0007669"/>
    <property type="project" value="TreeGrafter"/>
</dbReference>
<dbReference type="EMBL" id="KE525345">
    <property type="protein sequence ID" value="KFB49438.1"/>
    <property type="molecule type" value="Genomic_DNA"/>
</dbReference>